<accession>A0A1J5TEF6</accession>
<proteinExistence type="predicted"/>
<name>A0A1J5TEF6_9ZZZZ</name>
<reference evidence="1" key="1">
    <citation type="submission" date="2016-10" db="EMBL/GenBank/DDBJ databases">
        <title>Sequence of Gallionella enrichment culture.</title>
        <authorList>
            <person name="Poehlein A."/>
            <person name="Muehling M."/>
            <person name="Daniel R."/>
        </authorList>
    </citation>
    <scope>NUCLEOTIDE SEQUENCE</scope>
</reference>
<dbReference type="EMBL" id="MLJW01000011">
    <property type="protein sequence ID" value="OIR14552.1"/>
    <property type="molecule type" value="Genomic_DNA"/>
</dbReference>
<evidence type="ECO:0000313" key="1">
    <source>
        <dbReference type="EMBL" id="OIR14552.1"/>
    </source>
</evidence>
<dbReference type="AlphaFoldDB" id="A0A1J5TEF6"/>
<comment type="caution">
    <text evidence="1">The sequence shown here is derived from an EMBL/GenBank/DDBJ whole genome shotgun (WGS) entry which is preliminary data.</text>
</comment>
<gene>
    <name evidence="1" type="ORF">GALL_43530</name>
</gene>
<sequence>MMVAQQELHTSLCNDVQLDTSLIGYSLHSDSSCDAKRHRYFFGVQDILTCTVHWNEGVSFSEDVNKFVMLFRREIEKWIKF</sequence>
<protein>
    <submittedName>
        <fullName evidence="1">Uncharacterized protein</fullName>
    </submittedName>
</protein>
<organism evidence="1">
    <name type="scientific">mine drainage metagenome</name>
    <dbReference type="NCBI Taxonomy" id="410659"/>
    <lineage>
        <taxon>unclassified sequences</taxon>
        <taxon>metagenomes</taxon>
        <taxon>ecological metagenomes</taxon>
    </lineage>
</organism>